<dbReference type="Proteomes" id="UP000481153">
    <property type="component" value="Unassembled WGS sequence"/>
</dbReference>
<dbReference type="AlphaFoldDB" id="A0A6G0WMW0"/>
<feature type="transmembrane region" description="Helical" evidence="1">
    <location>
        <begin position="353"/>
        <end position="375"/>
    </location>
</feature>
<comment type="caution">
    <text evidence="2">The sequence shown here is derived from an EMBL/GenBank/DDBJ whole genome shotgun (WGS) entry which is preliminary data.</text>
</comment>
<feature type="transmembrane region" description="Helical" evidence="1">
    <location>
        <begin position="270"/>
        <end position="288"/>
    </location>
</feature>
<keyword evidence="3" id="KW-1185">Reference proteome</keyword>
<dbReference type="VEuPathDB" id="FungiDB:AeMF1_006245"/>
<organism evidence="2 3">
    <name type="scientific">Aphanomyces euteiches</name>
    <dbReference type="NCBI Taxonomy" id="100861"/>
    <lineage>
        <taxon>Eukaryota</taxon>
        <taxon>Sar</taxon>
        <taxon>Stramenopiles</taxon>
        <taxon>Oomycota</taxon>
        <taxon>Saprolegniomycetes</taxon>
        <taxon>Saprolegniales</taxon>
        <taxon>Verrucalvaceae</taxon>
        <taxon>Aphanomyces</taxon>
    </lineage>
</organism>
<accession>A0A6G0WMW0</accession>
<keyword evidence="1" id="KW-0812">Transmembrane</keyword>
<keyword evidence="1" id="KW-1133">Transmembrane helix</keyword>
<reference evidence="2 3" key="1">
    <citation type="submission" date="2019-07" db="EMBL/GenBank/DDBJ databases">
        <title>Genomics analysis of Aphanomyces spp. identifies a new class of oomycete effector associated with host adaptation.</title>
        <authorList>
            <person name="Gaulin E."/>
        </authorList>
    </citation>
    <scope>NUCLEOTIDE SEQUENCE [LARGE SCALE GENOMIC DNA]</scope>
    <source>
        <strain evidence="2 3">ATCC 201684</strain>
    </source>
</reference>
<evidence type="ECO:0000256" key="1">
    <source>
        <dbReference type="SAM" id="Phobius"/>
    </source>
</evidence>
<dbReference type="EMBL" id="VJMJ01000175">
    <property type="protein sequence ID" value="KAF0728653.1"/>
    <property type="molecule type" value="Genomic_DNA"/>
</dbReference>
<sequence>MLTVGSHVIRDAAKDTCGSLVRTFPLNSAIDTLAGTVRLDVVFDSLQYVRGSIFEHMSGTADTRPAPPDATHDVLTDFGYKPTRMDCDMSLTTPIQVPNASGVVVSTNTSMFRFYAKSFCTACPPIVEFGHDICALNVTYNATAQTTTVLSSKARIGGVHMVGLMLRGTAASVGSLVVCAPCPHGHLWVHRKPKDDSLVRRDGALDMVQACDLHDVASHLPLQQPRVQLLELLPQQRLVRLWGRHRGLLRREAHDSSWIPIQIFAIEFRWLWLNCAFVKLFKFILNFVSLTRYTGKNLPVGLCNFSSVFYIYLGAVVLLFRIKIIVGINSDMVGPSPKTQPFDGLRLDVFDGYYIRAVPDVLFIMAINLAVVLTMDHLVHL</sequence>
<protein>
    <submittedName>
        <fullName evidence="2">Uncharacterized protein</fullName>
    </submittedName>
</protein>
<name>A0A6G0WMW0_9STRA</name>
<gene>
    <name evidence="2" type="ORF">Ae201684_013611</name>
</gene>
<evidence type="ECO:0000313" key="2">
    <source>
        <dbReference type="EMBL" id="KAF0728653.1"/>
    </source>
</evidence>
<proteinExistence type="predicted"/>
<evidence type="ECO:0000313" key="3">
    <source>
        <dbReference type="Proteomes" id="UP000481153"/>
    </source>
</evidence>
<feature type="transmembrane region" description="Helical" evidence="1">
    <location>
        <begin position="309"/>
        <end position="328"/>
    </location>
</feature>
<keyword evidence="1" id="KW-0472">Membrane</keyword>